<evidence type="ECO:0000259" key="3">
    <source>
        <dbReference type="Pfam" id="PF02769"/>
    </source>
</evidence>
<dbReference type="InterPro" id="IPR016188">
    <property type="entry name" value="PurM-like_N"/>
</dbReference>
<dbReference type="Pfam" id="PF00586">
    <property type="entry name" value="AIRS"/>
    <property type="match status" value="1"/>
</dbReference>
<keyword evidence="5" id="KW-1185">Reference proteome</keyword>
<dbReference type="Pfam" id="PF02769">
    <property type="entry name" value="AIRS_C"/>
    <property type="match status" value="1"/>
</dbReference>
<dbReference type="InterPro" id="IPR036921">
    <property type="entry name" value="PurM-like_N_sf"/>
</dbReference>
<gene>
    <name evidence="4" type="primary">hypE</name>
    <name evidence="4" type="ORF">CJU94_14455</name>
</gene>
<feature type="domain" description="PurM-like C-terminal" evidence="3">
    <location>
        <begin position="187"/>
        <end position="332"/>
    </location>
</feature>
<evidence type="ECO:0000313" key="4">
    <source>
        <dbReference type="EMBL" id="ASV99247.1"/>
    </source>
</evidence>
<dbReference type="AlphaFoldDB" id="A0A248VJL5"/>
<reference evidence="4 5" key="1">
    <citation type="submission" date="2017-08" db="EMBL/GenBank/DDBJ databases">
        <title>Identification and genetic characteristics of simultaneous BTEX- and naphthalene-degrading Paraburkholderia sp. BN5 isolated from petroleum-contaminated soil.</title>
        <authorList>
            <person name="Lee Y."/>
            <person name="Jeon C.O."/>
        </authorList>
    </citation>
    <scope>NUCLEOTIDE SEQUENCE [LARGE SCALE GENOMIC DNA]</scope>
    <source>
        <strain evidence="4 5">BN5</strain>
    </source>
</reference>
<dbReference type="PIRSF" id="PIRSF005644">
    <property type="entry name" value="Hdrgns_mtr_HypE"/>
    <property type="match status" value="1"/>
</dbReference>
<dbReference type="SUPFAM" id="SSF55326">
    <property type="entry name" value="PurM N-terminal domain-like"/>
    <property type="match status" value="1"/>
</dbReference>
<sequence length="363" mass="38025">MNDRASTSIDPVTPRRAQRVRDACVNLAHGSGGRAMRDLIEDVFVSTFDNPTLAALEDQAVFALADLAAHGDRLAFTTDSYVVDPLFFPGGDIGTLAVSGTVNDLAVCGATPLFLSCAVVIEEGFAVDLLRRVAASIQRVARAAGVAIVTGDTKVVERGCADKLFINTAGVGVVRRDVSISARHACPGDVVIVNGYLGDHGAAILVARQQLALEADIESDCRPLNGLIAAMLDASPRIHCLRDATRGGVATVLNEFAQGSNVTIRLDEAALPLREQVQGACEILGLDPLYLANEGKLVAVVPADAAGRVLAAMRAHPDGREAAVIGTVERGELDTSGLVVMQTAFGGQRIVDMLVGEQLPRIC</sequence>
<proteinExistence type="inferred from homology"/>
<dbReference type="Gene3D" id="3.90.650.10">
    <property type="entry name" value="PurM-like C-terminal domain"/>
    <property type="match status" value="1"/>
</dbReference>
<dbReference type="Gene3D" id="3.30.1330.10">
    <property type="entry name" value="PurM-like, N-terminal domain"/>
    <property type="match status" value="1"/>
</dbReference>
<dbReference type="PANTHER" id="PTHR30303:SF0">
    <property type="entry name" value="CARBAMOYL DEHYDRATASE HYPE"/>
    <property type="match status" value="1"/>
</dbReference>
<dbReference type="GO" id="GO:0051604">
    <property type="term" value="P:protein maturation"/>
    <property type="evidence" value="ECO:0007669"/>
    <property type="project" value="TreeGrafter"/>
</dbReference>
<organism evidence="4 5">
    <name type="scientific">Paraburkholderia aromaticivorans</name>
    <dbReference type="NCBI Taxonomy" id="2026199"/>
    <lineage>
        <taxon>Bacteria</taxon>
        <taxon>Pseudomonadati</taxon>
        <taxon>Pseudomonadota</taxon>
        <taxon>Betaproteobacteria</taxon>
        <taxon>Burkholderiales</taxon>
        <taxon>Burkholderiaceae</taxon>
        <taxon>Paraburkholderia</taxon>
    </lineage>
</organism>
<accession>A0A248VJL5</accession>
<evidence type="ECO:0000256" key="1">
    <source>
        <dbReference type="ARBA" id="ARBA00006243"/>
    </source>
</evidence>
<dbReference type="SUPFAM" id="SSF56042">
    <property type="entry name" value="PurM C-terminal domain-like"/>
    <property type="match status" value="1"/>
</dbReference>
<evidence type="ECO:0000259" key="2">
    <source>
        <dbReference type="Pfam" id="PF00586"/>
    </source>
</evidence>
<dbReference type="InterPro" id="IPR011854">
    <property type="entry name" value="HypE"/>
</dbReference>
<dbReference type="EMBL" id="CP022989">
    <property type="protein sequence ID" value="ASV99247.1"/>
    <property type="molecule type" value="Genomic_DNA"/>
</dbReference>
<evidence type="ECO:0000313" key="5">
    <source>
        <dbReference type="Proteomes" id="UP000215158"/>
    </source>
</evidence>
<dbReference type="KEGG" id="parb:CJU94_14455"/>
<dbReference type="Proteomes" id="UP000215158">
    <property type="component" value="Chromosome 1"/>
</dbReference>
<dbReference type="NCBIfam" id="TIGR02124">
    <property type="entry name" value="hypE"/>
    <property type="match status" value="1"/>
</dbReference>
<protein>
    <submittedName>
        <fullName evidence="4">Hydrogenase expression/formation protein HypE</fullName>
    </submittedName>
</protein>
<dbReference type="PANTHER" id="PTHR30303">
    <property type="entry name" value="HYDROGENASE ISOENZYMES FORMATION PROTEIN HYPE"/>
    <property type="match status" value="1"/>
</dbReference>
<dbReference type="OrthoDB" id="9801934at2"/>
<dbReference type="RefSeq" id="WP_095419264.1">
    <property type="nucleotide sequence ID" value="NZ_CP022989.1"/>
</dbReference>
<name>A0A248VJL5_9BURK</name>
<dbReference type="InterPro" id="IPR036676">
    <property type="entry name" value="PurM-like_C_sf"/>
</dbReference>
<comment type="similarity">
    <text evidence="1">Belongs to the HypE family.</text>
</comment>
<dbReference type="FunFam" id="3.30.1330.10:FF:000015">
    <property type="entry name" value="Hydrogenase expression/formation protein HypE"/>
    <property type="match status" value="1"/>
</dbReference>
<dbReference type="CDD" id="cd02197">
    <property type="entry name" value="HypE"/>
    <property type="match status" value="1"/>
</dbReference>
<dbReference type="InterPro" id="IPR010918">
    <property type="entry name" value="PurM-like_C_dom"/>
</dbReference>
<feature type="domain" description="PurM-like N-terminal" evidence="2">
    <location>
        <begin position="57"/>
        <end position="174"/>
    </location>
</feature>